<dbReference type="PANTHER" id="PTHR18937:SF172">
    <property type="entry name" value="STRUCTURAL MAINTENANCE OF CHROMOSOMES PROTEIN"/>
    <property type="match status" value="1"/>
</dbReference>
<dbReference type="GO" id="GO:0016887">
    <property type="term" value="F:ATP hydrolysis activity"/>
    <property type="evidence" value="ECO:0007669"/>
    <property type="project" value="InterPro"/>
</dbReference>
<feature type="coiled-coil region" evidence="12">
    <location>
        <begin position="242"/>
        <end position="269"/>
    </location>
</feature>
<dbReference type="SMART" id="SM00968">
    <property type="entry name" value="SMC_hinge"/>
    <property type="match status" value="1"/>
</dbReference>
<accession>A0AA39G0X6</accession>
<feature type="domain" description="SMC hinge" evidence="14">
    <location>
        <begin position="588"/>
        <end position="704"/>
    </location>
</feature>
<dbReference type="GO" id="GO:0000796">
    <property type="term" value="C:condensin complex"/>
    <property type="evidence" value="ECO:0007669"/>
    <property type="project" value="TreeGrafter"/>
</dbReference>
<keyword evidence="10" id="KW-0131">Cell cycle</keyword>
<keyword evidence="4" id="KW-0547">Nucleotide-binding</keyword>
<feature type="coiled-coil region" evidence="12">
    <location>
        <begin position="302"/>
        <end position="343"/>
    </location>
</feature>
<evidence type="ECO:0000256" key="9">
    <source>
        <dbReference type="ARBA" id="ARBA00023242"/>
    </source>
</evidence>
<dbReference type="FunFam" id="3.40.50.300:FF:000585">
    <property type="entry name" value="Structural maintenance of chromosomes 4"/>
    <property type="match status" value="1"/>
</dbReference>
<evidence type="ECO:0000256" key="13">
    <source>
        <dbReference type="SAM" id="MobiDB-lite"/>
    </source>
</evidence>
<comment type="similarity">
    <text evidence="2">Belongs to the SMC family. SMC4 subfamily.</text>
</comment>
<proteinExistence type="inferred from homology"/>
<evidence type="ECO:0000256" key="5">
    <source>
        <dbReference type="ARBA" id="ARBA00022776"/>
    </source>
</evidence>
<dbReference type="Pfam" id="PF02463">
    <property type="entry name" value="SMC_N"/>
    <property type="match status" value="2"/>
</dbReference>
<dbReference type="PANTHER" id="PTHR18937">
    <property type="entry name" value="STRUCTURAL MAINTENANCE OF CHROMOSOMES SMC FAMILY MEMBER"/>
    <property type="match status" value="1"/>
</dbReference>
<dbReference type="InterPro" id="IPR027417">
    <property type="entry name" value="P-loop_NTPase"/>
</dbReference>
<dbReference type="GO" id="GO:0005524">
    <property type="term" value="F:ATP binding"/>
    <property type="evidence" value="ECO:0007669"/>
    <property type="project" value="UniProtKB-KW"/>
</dbReference>
<reference evidence="15" key="1">
    <citation type="journal article" date="2023" name="bioRxiv">
        <title>Scaffold-level genome assemblies of two parasitoid biocontrol wasps reveal the parthenogenesis mechanism and an associated novel virus.</title>
        <authorList>
            <person name="Inwood S."/>
            <person name="Skelly J."/>
            <person name="Guhlin J."/>
            <person name="Harrop T."/>
            <person name="Goldson S."/>
            <person name="Dearden P."/>
        </authorList>
    </citation>
    <scope>NUCLEOTIDE SEQUENCE</scope>
    <source>
        <strain evidence="15">Lincoln</strain>
        <tissue evidence="15">Whole body</tissue>
    </source>
</reference>
<evidence type="ECO:0000259" key="14">
    <source>
        <dbReference type="SMART" id="SM00968"/>
    </source>
</evidence>
<feature type="compositionally biased region" description="Acidic residues" evidence="13">
    <location>
        <begin position="11"/>
        <end position="30"/>
    </location>
</feature>
<dbReference type="GO" id="GO:0051301">
    <property type="term" value="P:cell division"/>
    <property type="evidence" value="ECO:0007669"/>
    <property type="project" value="UniProtKB-KW"/>
</dbReference>
<evidence type="ECO:0000313" key="15">
    <source>
        <dbReference type="EMBL" id="KAK0179477.1"/>
    </source>
</evidence>
<feature type="compositionally biased region" description="Basic and acidic residues" evidence="13">
    <location>
        <begin position="1"/>
        <end position="10"/>
    </location>
</feature>
<dbReference type="SUPFAM" id="SSF75553">
    <property type="entry name" value="Smc hinge domain"/>
    <property type="match status" value="1"/>
</dbReference>
<dbReference type="Gene3D" id="1.20.1060.20">
    <property type="match status" value="1"/>
</dbReference>
<dbReference type="EMBL" id="JAQQBR010000003">
    <property type="protein sequence ID" value="KAK0179477.1"/>
    <property type="molecule type" value="Genomic_DNA"/>
</dbReference>
<evidence type="ECO:0000256" key="3">
    <source>
        <dbReference type="ARBA" id="ARBA00022618"/>
    </source>
</evidence>
<feature type="region of interest" description="Disordered" evidence="13">
    <location>
        <begin position="1"/>
        <end position="36"/>
    </location>
</feature>
<dbReference type="InterPro" id="IPR036277">
    <property type="entry name" value="SMC_hinge_sf"/>
</dbReference>
<evidence type="ECO:0000256" key="11">
    <source>
        <dbReference type="PIRNR" id="PIRNR005719"/>
    </source>
</evidence>
<keyword evidence="9 11" id="KW-0539">Nucleus</keyword>
<organism evidence="15 16">
    <name type="scientific">Microctonus hyperodae</name>
    <name type="common">Parasitoid wasp</name>
    <dbReference type="NCBI Taxonomy" id="165561"/>
    <lineage>
        <taxon>Eukaryota</taxon>
        <taxon>Metazoa</taxon>
        <taxon>Ecdysozoa</taxon>
        <taxon>Arthropoda</taxon>
        <taxon>Hexapoda</taxon>
        <taxon>Insecta</taxon>
        <taxon>Pterygota</taxon>
        <taxon>Neoptera</taxon>
        <taxon>Endopterygota</taxon>
        <taxon>Hymenoptera</taxon>
        <taxon>Apocrita</taxon>
        <taxon>Ichneumonoidea</taxon>
        <taxon>Braconidae</taxon>
        <taxon>Euphorinae</taxon>
        <taxon>Microctonus</taxon>
    </lineage>
</organism>
<evidence type="ECO:0000256" key="10">
    <source>
        <dbReference type="ARBA" id="ARBA00023306"/>
    </source>
</evidence>
<sequence>MSGRNDRNEDISDDEMDVDGAEDANESDEEGGLRINENIYIPPPPIKINIGNHDGPRLMITKIVNINFKSYGGEVVIGPFHECFSAIVGPNGSGKSNVIDSMLFVFGYRASKIRSKKISVLIHNSNELPNLTSCSVAVHFQKVIDHDNGYKVVPNSNFIISRTAFKDNSSYYELNGKKVQFKEIAKLLRAEGVDLDHNRFLILQGEVEQIAMMKPKAQNEHDVGMLEFLEDIIGTARYKLPLQQLMDQVDILSERLMEKMNRLRIVEKERESLHEPMQEAVDYLKMENTIAKLQNKLYYCKKSETTNLLKNSEENYKELENDCDKLKEEMINIHNEKNILNKELKEKCQKWSSIQQKKDSANDKFDQIRKKDEALHAELVEVNKRRKSNINSVKTEQSKLEDLGKVPQKNNETIEEYHALIKKNATAIEKEEAALEKLINSLKGQTEPLIEKRTKLETKLIAHRTNVDKAQATFDLAESELHLYTSTEKKEHEKLIELQENLRTSNEKLKERKTELSSYETKIPATQTSLAKAQKKFNEITTREADYNGRLRKMRAQYEEDKASMQATKSKNNVINSLMEEKIAGRLPGVFGRLGDLGAVDSKYDVAVSTACGPLDNVVVDTVETAQACIQFLRDNDIGRCTFIPLEKQQRFLSNCREKIETPENVPRLFDLIKVQDERVLPAFYYGLQNTLVADNLDQATRIAYGAKRYRVVTLKGELIETSGTMSGGGRTVLRGRIGQRVKVNEISAIDLEKLQQNLDEIFAECQRLKQEKLPLENQIQTLTIALNKMIVNRDKFKIEVDMLEKNNPLLKQNLKEQEKKANNSIANPARVKELTVALDTAKKQLDKVCEESKFTEDEVKRINDQIDELSGNRVKEQQNKISKITKSTDKAKSEICRLEVAIKTAERDAQKAQHRIEMLENDVKTCQQRIKDIQDEKKDIEEEAKNILSEIESYAEALTERDEAGAALKEQLELLQVKETEMKSLKIDFDQKLSENKKIVIELKQKIEDFTRRIKSLKLNQIPEQPLEQLPELTDEEISGLDSRTIAANLNAAKERLPEEVPNMQIIKEFFAKDEIFLRRSKEVEEVTEMRNKMRGSYDMAKRRRTEEFFLGFSEITTKLKEMYQMITLGGAAELELVDSLDPFTEGIVFSVRPPKKSWKNISNLSGGEKTLSSLALVFALHHFKPTPLYFMDEIDAALDFKNVSIVGTYIKERTKNAQFIVISLRSEMFELADTLVGIYKTHNLTKCATINIPELYRAHPSVAKIDQEFKERLRSGMKTSQLPNSEDVQSRPLMPLVGAVQISESRESINNVNQTLLNCSVQLEKSLIPSSEPTKRSSSRLSTQDAKKPKK</sequence>
<evidence type="ECO:0000256" key="4">
    <source>
        <dbReference type="ARBA" id="ARBA00022741"/>
    </source>
</evidence>
<dbReference type="Proteomes" id="UP001168972">
    <property type="component" value="Unassembled WGS sequence"/>
</dbReference>
<feature type="coiled-coil region" evidence="12">
    <location>
        <begin position="752"/>
        <end position="1021"/>
    </location>
</feature>
<keyword evidence="7 12" id="KW-0175">Coiled coil</keyword>
<dbReference type="SUPFAM" id="SSF52540">
    <property type="entry name" value="P-loop containing nucleoside triphosphate hydrolases"/>
    <property type="match status" value="1"/>
</dbReference>
<dbReference type="Pfam" id="PF06470">
    <property type="entry name" value="SMC_hinge"/>
    <property type="match status" value="1"/>
</dbReference>
<evidence type="ECO:0000256" key="7">
    <source>
        <dbReference type="ARBA" id="ARBA00023054"/>
    </source>
</evidence>
<comment type="caution">
    <text evidence="15">The sequence shown here is derived from an EMBL/GenBank/DDBJ whole genome shotgun (WGS) entry which is preliminary data.</text>
</comment>
<keyword evidence="6" id="KW-0067">ATP-binding</keyword>
<dbReference type="Gene3D" id="3.40.50.300">
    <property type="entry name" value="P-loop containing nucleotide triphosphate hydrolases"/>
    <property type="match status" value="2"/>
</dbReference>
<evidence type="ECO:0000256" key="2">
    <source>
        <dbReference type="ARBA" id="ARBA00006005"/>
    </source>
</evidence>
<comment type="subcellular location">
    <subcellularLocation>
        <location evidence="1 11">Nucleus</location>
    </subcellularLocation>
</comment>
<dbReference type="InterPro" id="IPR024704">
    <property type="entry name" value="SMC"/>
</dbReference>
<evidence type="ECO:0000256" key="1">
    <source>
        <dbReference type="ARBA" id="ARBA00004123"/>
    </source>
</evidence>
<keyword evidence="8" id="KW-0226">DNA condensation</keyword>
<dbReference type="Gene3D" id="3.30.70.1620">
    <property type="match status" value="1"/>
</dbReference>
<keyword evidence="5" id="KW-0498">Mitosis</keyword>
<feature type="region of interest" description="Disordered" evidence="13">
    <location>
        <begin position="1329"/>
        <end position="1353"/>
    </location>
</feature>
<reference evidence="15" key="2">
    <citation type="submission" date="2023-03" db="EMBL/GenBank/DDBJ databases">
        <authorList>
            <person name="Inwood S.N."/>
            <person name="Skelly J.G."/>
            <person name="Guhlin J."/>
            <person name="Harrop T.W.R."/>
            <person name="Goldson S.G."/>
            <person name="Dearden P.K."/>
        </authorList>
    </citation>
    <scope>NUCLEOTIDE SEQUENCE</scope>
    <source>
        <strain evidence="15">Lincoln</strain>
        <tissue evidence="15">Whole body</tissue>
    </source>
</reference>
<evidence type="ECO:0000256" key="8">
    <source>
        <dbReference type="ARBA" id="ARBA00023067"/>
    </source>
</evidence>
<dbReference type="GO" id="GO:0007076">
    <property type="term" value="P:mitotic chromosome condensation"/>
    <property type="evidence" value="ECO:0007669"/>
    <property type="project" value="TreeGrafter"/>
</dbReference>
<dbReference type="InterPro" id="IPR003395">
    <property type="entry name" value="RecF/RecN/SMC_N"/>
</dbReference>
<dbReference type="GO" id="GO:0005634">
    <property type="term" value="C:nucleus"/>
    <property type="evidence" value="ECO:0007669"/>
    <property type="project" value="UniProtKB-SubCell"/>
</dbReference>
<keyword evidence="16" id="KW-1185">Reference proteome</keyword>
<evidence type="ECO:0000256" key="12">
    <source>
        <dbReference type="SAM" id="Coils"/>
    </source>
</evidence>
<dbReference type="PIRSF" id="PIRSF005719">
    <property type="entry name" value="SMC"/>
    <property type="match status" value="1"/>
</dbReference>
<evidence type="ECO:0000256" key="6">
    <source>
        <dbReference type="ARBA" id="ARBA00022840"/>
    </source>
</evidence>
<name>A0AA39G0X6_MICHY</name>
<dbReference type="FunFam" id="3.30.70.1620:FF:000003">
    <property type="entry name" value="Structural maintenance of chromosomes 4"/>
    <property type="match status" value="1"/>
</dbReference>
<protein>
    <recommendedName>
        <fullName evidence="11">Structural maintenance of chromosomes protein</fullName>
    </recommendedName>
</protein>
<dbReference type="InterPro" id="IPR010935">
    <property type="entry name" value="SMC_hinge"/>
</dbReference>
<keyword evidence="3" id="KW-0132">Cell division</keyword>
<evidence type="ECO:0000313" key="16">
    <source>
        <dbReference type="Proteomes" id="UP001168972"/>
    </source>
</evidence>
<dbReference type="FunFam" id="3.40.50.300:FF:000481">
    <property type="entry name" value="Structural maintenance of chromosomes 4"/>
    <property type="match status" value="1"/>
</dbReference>
<gene>
    <name evidence="15" type="ORF">PV327_005227</name>
</gene>